<dbReference type="EMBL" id="QKNX01000005">
    <property type="protein sequence ID" value="TKR25143.1"/>
    <property type="molecule type" value="Genomic_DNA"/>
</dbReference>
<evidence type="ECO:0000313" key="1">
    <source>
        <dbReference type="EMBL" id="TKR25143.1"/>
    </source>
</evidence>
<dbReference type="Proteomes" id="UP000308037">
    <property type="component" value="Unassembled WGS sequence"/>
</dbReference>
<name>A0A4V5ZNH6_9EURY</name>
<evidence type="ECO:0000313" key="2">
    <source>
        <dbReference type="Proteomes" id="UP000308037"/>
    </source>
</evidence>
<keyword evidence="2" id="KW-1185">Reference proteome</keyword>
<dbReference type="OrthoDB" id="326261at2157"/>
<dbReference type="AlphaFoldDB" id="A0A4V5ZNH6"/>
<organism evidence="1 2">
    <name type="scientific">Natronomonas salsuginis</name>
    <dbReference type="NCBI Taxonomy" id="2217661"/>
    <lineage>
        <taxon>Archaea</taxon>
        <taxon>Methanobacteriati</taxon>
        <taxon>Methanobacteriota</taxon>
        <taxon>Stenosarchaea group</taxon>
        <taxon>Halobacteria</taxon>
        <taxon>Halobacteriales</taxon>
        <taxon>Natronomonadaceae</taxon>
        <taxon>Natronomonas</taxon>
    </lineage>
</organism>
<gene>
    <name evidence="1" type="ORF">DM868_12415</name>
</gene>
<accession>A0A4V5ZNH6</accession>
<dbReference type="RefSeq" id="WP_137277157.1">
    <property type="nucleotide sequence ID" value="NZ_QKNX01000005.1"/>
</dbReference>
<comment type="caution">
    <text evidence="1">The sequence shown here is derived from an EMBL/GenBank/DDBJ whole genome shotgun (WGS) entry which is preliminary data.</text>
</comment>
<sequence length="100" mass="11142">MTDEDEPVQDCTLDEPVDIPAALEAAAVEYLDVDDQRTIVIYQHAILMVIASTGRVTETREFTVELWEEPPDGLPRDPNDLVTAFLDELLATTDAVRTEP</sequence>
<protein>
    <submittedName>
        <fullName evidence="1">Uncharacterized protein</fullName>
    </submittedName>
</protein>
<reference evidence="1 2" key="1">
    <citation type="submission" date="2019-04" db="EMBL/GenBank/DDBJ databases">
        <title>Natronomonas sp. F20-122 a newhaloarchaeon isolated from a saline saltern of Isla Bacuta, Huelva, Spain.</title>
        <authorList>
            <person name="Duran-Viseras A."/>
            <person name="Sanchez-Porro C."/>
            <person name="Ventosa A."/>
        </authorList>
    </citation>
    <scope>NUCLEOTIDE SEQUENCE [LARGE SCALE GENOMIC DNA]</scope>
    <source>
        <strain evidence="1 2">F20-122</strain>
    </source>
</reference>
<proteinExistence type="predicted"/>